<dbReference type="AlphaFoldDB" id="A0A841H6K2"/>
<feature type="transmembrane region" description="Helical" evidence="1">
    <location>
        <begin position="44"/>
        <end position="64"/>
    </location>
</feature>
<reference evidence="2 3" key="1">
    <citation type="submission" date="2020-08" db="EMBL/GenBank/DDBJ databases">
        <title>Genomic Encyclopedia of Type Strains, Phase IV (KMG-IV): sequencing the most valuable type-strain genomes for metagenomic binning, comparative biology and taxonomic classification.</title>
        <authorList>
            <person name="Goeker M."/>
        </authorList>
    </citation>
    <scope>NUCLEOTIDE SEQUENCE [LARGE SCALE GENOMIC DNA]</scope>
    <source>
        <strain evidence="2 3">DSM 29007</strain>
    </source>
</reference>
<keyword evidence="1" id="KW-1133">Transmembrane helix</keyword>
<keyword evidence="1" id="KW-0812">Transmembrane</keyword>
<keyword evidence="3" id="KW-1185">Reference proteome</keyword>
<dbReference type="RefSeq" id="WP_170038424.1">
    <property type="nucleotide sequence ID" value="NZ_JABDTL010000002.1"/>
</dbReference>
<keyword evidence="1" id="KW-0472">Membrane</keyword>
<protein>
    <submittedName>
        <fullName evidence="2">Putative membrane protein</fullName>
    </submittedName>
</protein>
<comment type="caution">
    <text evidence="2">The sequence shown here is derived from an EMBL/GenBank/DDBJ whole genome shotgun (WGS) entry which is preliminary data.</text>
</comment>
<proteinExistence type="predicted"/>
<accession>A0A841H6K2</accession>
<feature type="transmembrane region" description="Helical" evidence="1">
    <location>
        <begin position="108"/>
        <end position="127"/>
    </location>
</feature>
<evidence type="ECO:0000313" key="3">
    <source>
        <dbReference type="Proteomes" id="UP000582837"/>
    </source>
</evidence>
<feature type="transmembrane region" description="Helical" evidence="1">
    <location>
        <begin position="76"/>
        <end position="96"/>
    </location>
</feature>
<evidence type="ECO:0000256" key="1">
    <source>
        <dbReference type="SAM" id="Phobius"/>
    </source>
</evidence>
<sequence length="138" mass="14283">MHTEHLQNVRPSWVVFGWFVSVAVTSLLLLAMSAVGMISDQSGTGAWSVVAILIGFTLGGYLTGARTGTAPILHGVAMGLFSVVVWLVANLVGELFDASTWDTINPALYAGGLLVQIIAAAVGAHIGSRAGRAAVPRP</sequence>
<organism evidence="2 3">
    <name type="scientific">Longimicrobium terrae</name>
    <dbReference type="NCBI Taxonomy" id="1639882"/>
    <lineage>
        <taxon>Bacteria</taxon>
        <taxon>Pseudomonadati</taxon>
        <taxon>Gemmatimonadota</taxon>
        <taxon>Longimicrobiia</taxon>
        <taxon>Longimicrobiales</taxon>
        <taxon>Longimicrobiaceae</taxon>
        <taxon>Longimicrobium</taxon>
    </lineage>
</organism>
<name>A0A841H6K2_9BACT</name>
<dbReference type="EMBL" id="JACHIA010000025">
    <property type="protein sequence ID" value="MBB6073542.1"/>
    <property type="molecule type" value="Genomic_DNA"/>
</dbReference>
<dbReference type="Proteomes" id="UP000582837">
    <property type="component" value="Unassembled WGS sequence"/>
</dbReference>
<gene>
    <name evidence="2" type="ORF">HNQ61_005212</name>
</gene>
<evidence type="ECO:0000313" key="2">
    <source>
        <dbReference type="EMBL" id="MBB6073542.1"/>
    </source>
</evidence>
<feature type="transmembrane region" description="Helical" evidence="1">
    <location>
        <begin position="12"/>
        <end position="38"/>
    </location>
</feature>